<organism evidence="3">
    <name type="scientific">Sesamum radiatum</name>
    <name type="common">Black benniseed</name>
    <dbReference type="NCBI Taxonomy" id="300843"/>
    <lineage>
        <taxon>Eukaryota</taxon>
        <taxon>Viridiplantae</taxon>
        <taxon>Streptophyta</taxon>
        <taxon>Embryophyta</taxon>
        <taxon>Tracheophyta</taxon>
        <taxon>Spermatophyta</taxon>
        <taxon>Magnoliopsida</taxon>
        <taxon>eudicotyledons</taxon>
        <taxon>Gunneridae</taxon>
        <taxon>Pentapetalae</taxon>
        <taxon>asterids</taxon>
        <taxon>lamiids</taxon>
        <taxon>Lamiales</taxon>
        <taxon>Pedaliaceae</taxon>
        <taxon>Sesamum</taxon>
    </lineage>
</organism>
<dbReference type="EMBL" id="JACGWJ010000023">
    <property type="protein sequence ID" value="KAL0325126.1"/>
    <property type="molecule type" value="Genomic_DNA"/>
</dbReference>
<accession>A0AAW2M1V3</accession>
<dbReference type="CDD" id="cd04216">
    <property type="entry name" value="Phytocyanin"/>
    <property type="match status" value="1"/>
</dbReference>
<sequence length="124" mass="12992">MGGGCTSKAALMFLVLGLAVLPSTLATNYVVGDSAGWNLGVDFVAWVSSKTFNVQDTLHFEFTSPHTVAVVDQSAYLTCDASHPIINDVSGSFTFTLTATGVYSFISAWDGDCNAGLSMQLVVA</sequence>
<dbReference type="GO" id="GO:0005886">
    <property type="term" value="C:plasma membrane"/>
    <property type="evidence" value="ECO:0007669"/>
    <property type="project" value="TreeGrafter"/>
</dbReference>
<dbReference type="InterPro" id="IPR039391">
    <property type="entry name" value="Phytocyanin-like"/>
</dbReference>
<dbReference type="GO" id="GO:0009055">
    <property type="term" value="F:electron transfer activity"/>
    <property type="evidence" value="ECO:0007669"/>
    <property type="project" value="InterPro"/>
</dbReference>
<feature type="chain" id="PRO_5043654712" description="Phytocyanin domain-containing protein" evidence="1">
    <location>
        <begin position="27"/>
        <end position="124"/>
    </location>
</feature>
<dbReference type="AlphaFoldDB" id="A0AAW2M1V3"/>
<gene>
    <name evidence="3" type="ORF">Sradi_5081900</name>
</gene>
<reference evidence="3" key="2">
    <citation type="journal article" date="2024" name="Plant">
        <title>Genomic evolution and insights into agronomic trait innovations of Sesamum species.</title>
        <authorList>
            <person name="Miao H."/>
            <person name="Wang L."/>
            <person name="Qu L."/>
            <person name="Liu H."/>
            <person name="Sun Y."/>
            <person name="Le M."/>
            <person name="Wang Q."/>
            <person name="Wei S."/>
            <person name="Zheng Y."/>
            <person name="Lin W."/>
            <person name="Duan Y."/>
            <person name="Cao H."/>
            <person name="Xiong S."/>
            <person name="Wang X."/>
            <person name="Wei L."/>
            <person name="Li C."/>
            <person name="Ma Q."/>
            <person name="Ju M."/>
            <person name="Zhao R."/>
            <person name="Li G."/>
            <person name="Mu C."/>
            <person name="Tian Q."/>
            <person name="Mei H."/>
            <person name="Zhang T."/>
            <person name="Gao T."/>
            <person name="Zhang H."/>
        </authorList>
    </citation>
    <scope>NUCLEOTIDE SEQUENCE</scope>
    <source>
        <strain evidence="3">G02</strain>
    </source>
</reference>
<protein>
    <recommendedName>
        <fullName evidence="2">Phytocyanin domain-containing protein</fullName>
    </recommendedName>
</protein>
<evidence type="ECO:0000259" key="2">
    <source>
        <dbReference type="PROSITE" id="PS51485"/>
    </source>
</evidence>
<dbReference type="PANTHER" id="PTHR33021">
    <property type="entry name" value="BLUE COPPER PROTEIN"/>
    <property type="match status" value="1"/>
</dbReference>
<dbReference type="PANTHER" id="PTHR33021:SF339">
    <property type="entry name" value="OS07G0570600 PROTEIN"/>
    <property type="match status" value="1"/>
</dbReference>
<keyword evidence="1" id="KW-0732">Signal</keyword>
<dbReference type="InterPro" id="IPR003245">
    <property type="entry name" value="Phytocyanin_dom"/>
</dbReference>
<dbReference type="Gene3D" id="2.60.40.420">
    <property type="entry name" value="Cupredoxins - blue copper proteins"/>
    <property type="match status" value="1"/>
</dbReference>
<feature type="signal peptide" evidence="1">
    <location>
        <begin position="1"/>
        <end position="26"/>
    </location>
</feature>
<dbReference type="InterPro" id="IPR008972">
    <property type="entry name" value="Cupredoxin"/>
</dbReference>
<name>A0AAW2M1V3_SESRA</name>
<reference evidence="3" key="1">
    <citation type="submission" date="2020-06" db="EMBL/GenBank/DDBJ databases">
        <authorList>
            <person name="Li T."/>
            <person name="Hu X."/>
            <person name="Zhang T."/>
            <person name="Song X."/>
            <person name="Zhang H."/>
            <person name="Dai N."/>
            <person name="Sheng W."/>
            <person name="Hou X."/>
            <person name="Wei L."/>
        </authorList>
    </citation>
    <scope>NUCLEOTIDE SEQUENCE</scope>
    <source>
        <strain evidence="3">G02</strain>
        <tissue evidence="3">Leaf</tissue>
    </source>
</reference>
<evidence type="ECO:0000256" key="1">
    <source>
        <dbReference type="SAM" id="SignalP"/>
    </source>
</evidence>
<dbReference type="SUPFAM" id="SSF49503">
    <property type="entry name" value="Cupredoxins"/>
    <property type="match status" value="1"/>
</dbReference>
<dbReference type="PROSITE" id="PS51485">
    <property type="entry name" value="PHYTOCYANIN"/>
    <property type="match status" value="1"/>
</dbReference>
<comment type="caution">
    <text evidence="3">The sequence shown here is derived from an EMBL/GenBank/DDBJ whole genome shotgun (WGS) entry which is preliminary data.</text>
</comment>
<proteinExistence type="predicted"/>
<evidence type="ECO:0000313" key="3">
    <source>
        <dbReference type="EMBL" id="KAL0325126.1"/>
    </source>
</evidence>
<feature type="domain" description="Phytocyanin" evidence="2">
    <location>
        <begin position="27"/>
        <end position="124"/>
    </location>
</feature>
<dbReference type="Pfam" id="PF02298">
    <property type="entry name" value="Cu_bind_like"/>
    <property type="match status" value="1"/>
</dbReference>